<evidence type="ECO:0000313" key="1">
    <source>
        <dbReference type="EMBL" id="LAB57235.1"/>
    </source>
</evidence>
<protein>
    <submittedName>
        <fullName evidence="1">Uncharacterized protein</fullName>
    </submittedName>
</protein>
<reference evidence="1" key="2">
    <citation type="submission" date="2017-11" db="EMBL/GenBank/DDBJ databases">
        <title>Coralsnake Venomics: Analyses of Venom Gland Transcriptomes and Proteomes of Six Brazilian Taxa.</title>
        <authorList>
            <person name="Aird S.D."/>
            <person name="Jorge da Silva N."/>
            <person name="Qiu L."/>
            <person name="Villar-Briones A."/>
            <person name="Aparecida-Saddi V."/>
            <person name="Campos-Telles M.P."/>
            <person name="Grau M."/>
            <person name="Mikheyev A.S."/>
        </authorList>
    </citation>
    <scope>NUCLEOTIDE SEQUENCE</scope>
    <source>
        <tissue evidence="1">Venom_gland</tissue>
    </source>
</reference>
<dbReference type="AlphaFoldDB" id="A0A2D4PGQ3"/>
<dbReference type="EMBL" id="IACN01072568">
    <property type="protein sequence ID" value="LAB57235.1"/>
    <property type="molecule type" value="Transcribed_RNA"/>
</dbReference>
<proteinExistence type="predicted"/>
<accession>A0A2D4PGQ3</accession>
<reference evidence="1" key="1">
    <citation type="submission" date="2017-07" db="EMBL/GenBank/DDBJ databases">
        <authorList>
            <person name="Mikheyev A."/>
            <person name="Grau M."/>
        </authorList>
    </citation>
    <scope>NUCLEOTIDE SEQUENCE</scope>
    <source>
        <tissue evidence="1">Venom_gland</tissue>
    </source>
</reference>
<name>A0A2D4PGQ3_MICSU</name>
<dbReference type="EMBL" id="IACN01072569">
    <property type="protein sequence ID" value="LAB57238.1"/>
    <property type="molecule type" value="Transcribed_RNA"/>
</dbReference>
<sequence>MLSLLHFTSIHTVTMGKRTLGVNLFSKTPESRTRSNGWKLIKKRINLELRRHFLTEQLISGTSCLQKLWVLQPTLEIFKNRLGNHLVWYRVSCLSKGFD</sequence>
<organism evidence="1">
    <name type="scientific">Micrurus surinamensis</name>
    <name type="common">Surinam coral snake</name>
    <dbReference type="NCBI Taxonomy" id="129470"/>
    <lineage>
        <taxon>Eukaryota</taxon>
        <taxon>Metazoa</taxon>
        <taxon>Chordata</taxon>
        <taxon>Craniata</taxon>
        <taxon>Vertebrata</taxon>
        <taxon>Euteleostomi</taxon>
        <taxon>Lepidosauria</taxon>
        <taxon>Squamata</taxon>
        <taxon>Bifurcata</taxon>
        <taxon>Unidentata</taxon>
        <taxon>Episquamata</taxon>
        <taxon>Toxicofera</taxon>
        <taxon>Serpentes</taxon>
        <taxon>Colubroidea</taxon>
        <taxon>Elapidae</taxon>
        <taxon>Elapinae</taxon>
        <taxon>Micrurus</taxon>
    </lineage>
</organism>